<dbReference type="Pfam" id="PF00415">
    <property type="entry name" value="RCC1"/>
    <property type="match status" value="1"/>
</dbReference>
<dbReference type="InterPro" id="IPR000408">
    <property type="entry name" value="Reg_chr_condens"/>
</dbReference>
<dbReference type="GO" id="GO:0005085">
    <property type="term" value="F:guanyl-nucleotide exchange factor activity"/>
    <property type="evidence" value="ECO:0007669"/>
    <property type="project" value="TreeGrafter"/>
</dbReference>
<dbReference type="GO" id="GO:0005737">
    <property type="term" value="C:cytoplasm"/>
    <property type="evidence" value="ECO:0007669"/>
    <property type="project" value="TreeGrafter"/>
</dbReference>
<dbReference type="SUPFAM" id="SSF50985">
    <property type="entry name" value="RCC1/BLIP-II"/>
    <property type="match status" value="2"/>
</dbReference>
<proteinExistence type="predicted"/>
<organism evidence="3 4">
    <name type="scientific">Triparma verrucosa</name>
    <dbReference type="NCBI Taxonomy" id="1606542"/>
    <lineage>
        <taxon>Eukaryota</taxon>
        <taxon>Sar</taxon>
        <taxon>Stramenopiles</taxon>
        <taxon>Ochrophyta</taxon>
        <taxon>Bolidophyceae</taxon>
        <taxon>Parmales</taxon>
        <taxon>Triparmaceae</taxon>
        <taxon>Triparma</taxon>
    </lineage>
</organism>
<feature type="compositionally biased region" description="Acidic residues" evidence="2">
    <location>
        <begin position="495"/>
        <end position="504"/>
    </location>
</feature>
<evidence type="ECO:0000256" key="2">
    <source>
        <dbReference type="SAM" id="MobiDB-lite"/>
    </source>
</evidence>
<protein>
    <submittedName>
        <fullName evidence="3">Uncharacterized protein</fullName>
    </submittedName>
</protein>
<reference evidence="4" key="1">
    <citation type="journal article" date="2023" name="Commun. Biol.">
        <title>Genome analysis of Parmales, the sister group of diatoms, reveals the evolutionary specialization of diatoms from phago-mixotrophs to photoautotrophs.</title>
        <authorList>
            <person name="Ban H."/>
            <person name="Sato S."/>
            <person name="Yoshikawa S."/>
            <person name="Yamada K."/>
            <person name="Nakamura Y."/>
            <person name="Ichinomiya M."/>
            <person name="Sato N."/>
            <person name="Blanc-Mathieu R."/>
            <person name="Endo H."/>
            <person name="Kuwata A."/>
            <person name="Ogata H."/>
        </authorList>
    </citation>
    <scope>NUCLEOTIDE SEQUENCE [LARGE SCALE GENOMIC DNA]</scope>
    <source>
        <strain evidence="4">NIES 3699</strain>
    </source>
</reference>
<evidence type="ECO:0000313" key="4">
    <source>
        <dbReference type="Proteomes" id="UP001165160"/>
    </source>
</evidence>
<name>A0A9W7KSU4_9STRA</name>
<dbReference type="Pfam" id="PF13540">
    <property type="entry name" value="RCC1_2"/>
    <property type="match status" value="1"/>
</dbReference>
<feature type="region of interest" description="Disordered" evidence="2">
    <location>
        <begin position="101"/>
        <end position="149"/>
    </location>
</feature>
<dbReference type="InterPro" id="IPR009091">
    <property type="entry name" value="RCC1/BLIP-II"/>
</dbReference>
<evidence type="ECO:0000256" key="1">
    <source>
        <dbReference type="PROSITE-ProRule" id="PRU00235"/>
    </source>
</evidence>
<evidence type="ECO:0000313" key="3">
    <source>
        <dbReference type="EMBL" id="GMI10131.1"/>
    </source>
</evidence>
<gene>
    <name evidence="3" type="ORF">TrVE_jg7072</name>
</gene>
<dbReference type="PROSITE" id="PS00626">
    <property type="entry name" value="RCC1_2"/>
    <property type="match status" value="1"/>
</dbReference>
<feature type="region of interest" description="Disordered" evidence="2">
    <location>
        <begin position="481"/>
        <end position="515"/>
    </location>
</feature>
<dbReference type="PRINTS" id="PR00633">
    <property type="entry name" value="RCCNDNSATION"/>
</dbReference>
<feature type="compositionally biased region" description="Low complexity" evidence="2">
    <location>
        <begin position="111"/>
        <end position="144"/>
    </location>
</feature>
<dbReference type="PROSITE" id="PS50012">
    <property type="entry name" value="RCC1_3"/>
    <property type="match status" value="1"/>
</dbReference>
<feature type="region of interest" description="Disordered" evidence="2">
    <location>
        <begin position="35"/>
        <end position="62"/>
    </location>
</feature>
<comment type="caution">
    <text evidence="3">The sequence shown here is derived from an EMBL/GenBank/DDBJ whole genome shotgun (WGS) entry which is preliminary data.</text>
</comment>
<dbReference type="AlphaFoldDB" id="A0A9W7KSU4"/>
<dbReference type="EMBL" id="BRXX01000411">
    <property type="protein sequence ID" value="GMI10131.1"/>
    <property type="molecule type" value="Genomic_DNA"/>
</dbReference>
<dbReference type="Gene3D" id="2.130.10.30">
    <property type="entry name" value="Regulator of chromosome condensation 1/beta-lactamase-inhibitor protein II"/>
    <property type="match status" value="2"/>
</dbReference>
<dbReference type="InterPro" id="IPR051553">
    <property type="entry name" value="Ran_GTPase-activating"/>
</dbReference>
<dbReference type="Proteomes" id="UP001165160">
    <property type="component" value="Unassembled WGS sequence"/>
</dbReference>
<accession>A0A9W7KSU4</accession>
<sequence length="544" mass="58594">MLHSCGSSTSSCLPTNAQSTVLSTFHKIAPQYTDQYTNTNTDTNTGDGSITDDNMSSLSPPLSSTLDLHSISTGTNHAVAVTKTGQVYCWGTGVPIEFENDGSKLPSIPGSNDSNNYSNNDSNNDDSNNNNNIASSSVPSHPFLLSPPPPTLPPLPSLLTFSPPLRPKIISATCGSSHTLLFTSSGLLYTFGSNTHAQLGHPHLSSLKTPQPVTSLSDKIIVSGSAGKHHTLVLTLSGKVYAFGGNKHGQLGNGLYLKRTINLPSHSFQDGRNWINKVDFYKTTDRGIKIYEDCRITSLACSFEGYGSYGIGVNGECYYWGRVDADSEENDDVERVPREVIFGRKVWCKMVKGGRRWGVIVGRDGTVWSLGAAGPWLGVGPNCRWRQRQPCQIMLSADVLINGAECGEAHTVLTTTCGKVLACGEANFGRLGVREGVEKASDRFGGIPRECEFGEREGEGIYCVMDDGFNDARQAVVMQGRREEEGWEKVGGGGGDDDGGEVEEEKPSAEMSSGGRTKMKRINIMVAAGTNHTLVYEKLVEFEG</sequence>
<dbReference type="PANTHER" id="PTHR45982">
    <property type="entry name" value="REGULATOR OF CHROMOSOME CONDENSATION"/>
    <property type="match status" value="1"/>
</dbReference>
<dbReference type="PANTHER" id="PTHR45982:SF1">
    <property type="entry name" value="REGULATOR OF CHROMOSOME CONDENSATION"/>
    <property type="match status" value="1"/>
</dbReference>
<feature type="repeat" description="RCC1" evidence="1">
    <location>
        <begin position="186"/>
        <end position="237"/>
    </location>
</feature>
<keyword evidence="4" id="KW-1185">Reference proteome</keyword>